<dbReference type="GO" id="GO:0016020">
    <property type="term" value="C:membrane"/>
    <property type="evidence" value="ECO:0007669"/>
    <property type="project" value="UniProtKB-SubCell"/>
</dbReference>
<comment type="caution">
    <text evidence="8">The sequence shown here is derived from an EMBL/GenBank/DDBJ whole genome shotgun (WGS) entry which is preliminary data.</text>
</comment>
<feature type="transmembrane region" description="Helical" evidence="6">
    <location>
        <begin position="211"/>
        <end position="230"/>
    </location>
</feature>
<keyword evidence="5 6" id="KW-0472">Membrane</keyword>
<organism evidence="8 9">
    <name type="scientific">Methylobacterium oryzihabitans</name>
    <dbReference type="NCBI Taxonomy" id="2499852"/>
    <lineage>
        <taxon>Bacteria</taxon>
        <taxon>Pseudomonadati</taxon>
        <taxon>Pseudomonadota</taxon>
        <taxon>Alphaproteobacteria</taxon>
        <taxon>Hyphomicrobiales</taxon>
        <taxon>Methylobacteriaceae</taxon>
        <taxon>Methylobacterium</taxon>
    </lineage>
</organism>
<evidence type="ECO:0000313" key="8">
    <source>
        <dbReference type="EMBL" id="RVU16355.1"/>
    </source>
</evidence>
<comment type="subcellular location">
    <subcellularLocation>
        <location evidence="1">Membrane</location>
        <topology evidence="1">Multi-pass membrane protein</topology>
    </subcellularLocation>
</comment>
<evidence type="ECO:0000313" key="9">
    <source>
        <dbReference type="Proteomes" id="UP000286997"/>
    </source>
</evidence>
<evidence type="ECO:0000259" key="7">
    <source>
        <dbReference type="Pfam" id="PF00892"/>
    </source>
</evidence>
<dbReference type="EMBL" id="SACP01000016">
    <property type="protein sequence ID" value="RVU16355.1"/>
    <property type="molecule type" value="Genomic_DNA"/>
</dbReference>
<evidence type="ECO:0000256" key="2">
    <source>
        <dbReference type="ARBA" id="ARBA00009853"/>
    </source>
</evidence>
<feature type="transmembrane region" description="Helical" evidence="6">
    <location>
        <begin position="71"/>
        <end position="89"/>
    </location>
</feature>
<evidence type="ECO:0000256" key="5">
    <source>
        <dbReference type="ARBA" id="ARBA00023136"/>
    </source>
</evidence>
<sequence length="299" mass="31560">MRVASDLAAVVLWMAGALTAFSATAIAVREVAPALPLFDILAARAGTGTAVIGLVALLGRGPGLRARRMPLHLLRNLAHAVANYGWTYGVTLLPLGVVFALEFTTPAWVTLLAVLILRERLTGSRAAAVALGFLGVLVILRPGIAALQPASLIVLVAALGFAFTAVATKLLTRTETTLSILFWMNAIQLPLNLVAGRLLPGKAAVPFVVQHHGVALAVLCVAGLASHWCLTNAYKRGDAILVIPLDFLRLPLIAVVGWQFYGEALDPWLFAGAALIVSGIVYNLRREARRAPRPLPSGA</sequence>
<dbReference type="Gene3D" id="1.10.3730.20">
    <property type="match status" value="2"/>
</dbReference>
<feature type="transmembrane region" description="Helical" evidence="6">
    <location>
        <begin position="37"/>
        <end position="59"/>
    </location>
</feature>
<keyword evidence="9" id="KW-1185">Reference proteome</keyword>
<feature type="domain" description="EamA" evidence="7">
    <location>
        <begin position="11"/>
        <end position="140"/>
    </location>
</feature>
<name>A0A437P286_9HYPH</name>
<evidence type="ECO:0000256" key="4">
    <source>
        <dbReference type="ARBA" id="ARBA00022989"/>
    </source>
</evidence>
<dbReference type="OrthoDB" id="9810329at2"/>
<feature type="transmembrane region" description="Helical" evidence="6">
    <location>
        <begin position="95"/>
        <end position="117"/>
    </location>
</feature>
<keyword evidence="3 6" id="KW-0812">Transmembrane</keyword>
<evidence type="ECO:0000256" key="1">
    <source>
        <dbReference type="ARBA" id="ARBA00004141"/>
    </source>
</evidence>
<reference evidence="8 9" key="1">
    <citation type="submission" date="2019-01" db="EMBL/GenBank/DDBJ databases">
        <authorList>
            <person name="Chen W.-M."/>
        </authorList>
    </citation>
    <scope>NUCLEOTIDE SEQUENCE [LARGE SCALE GENOMIC DNA]</scope>
    <source>
        <strain evidence="8 9">TER-1</strain>
    </source>
</reference>
<dbReference type="InterPro" id="IPR037185">
    <property type="entry name" value="EmrE-like"/>
</dbReference>
<feature type="transmembrane region" description="Helical" evidence="6">
    <location>
        <begin position="180"/>
        <end position="199"/>
    </location>
</feature>
<feature type="transmembrane region" description="Helical" evidence="6">
    <location>
        <begin position="150"/>
        <end position="168"/>
    </location>
</feature>
<dbReference type="RefSeq" id="WP_127731199.1">
    <property type="nucleotide sequence ID" value="NZ_SACP01000016.1"/>
</dbReference>
<dbReference type="PANTHER" id="PTHR22911">
    <property type="entry name" value="ACYL-MALONYL CONDENSING ENZYME-RELATED"/>
    <property type="match status" value="1"/>
</dbReference>
<gene>
    <name evidence="8" type="ORF">EOE48_16825</name>
</gene>
<proteinExistence type="inferred from homology"/>
<feature type="transmembrane region" description="Helical" evidence="6">
    <location>
        <begin position="239"/>
        <end position="261"/>
    </location>
</feature>
<dbReference type="InterPro" id="IPR000620">
    <property type="entry name" value="EamA_dom"/>
</dbReference>
<dbReference type="Proteomes" id="UP000286997">
    <property type="component" value="Unassembled WGS sequence"/>
</dbReference>
<dbReference type="Pfam" id="PF00892">
    <property type="entry name" value="EamA"/>
    <property type="match status" value="2"/>
</dbReference>
<dbReference type="SUPFAM" id="SSF103481">
    <property type="entry name" value="Multidrug resistance efflux transporter EmrE"/>
    <property type="match status" value="2"/>
</dbReference>
<feature type="domain" description="EamA" evidence="7">
    <location>
        <begin position="151"/>
        <end position="282"/>
    </location>
</feature>
<comment type="similarity">
    <text evidence="2">Belongs to the drug/metabolite transporter (DMT) superfamily. 10 TMS drug/metabolite exporter (DME) (TC 2.A.7.3) family.</text>
</comment>
<evidence type="ECO:0000256" key="6">
    <source>
        <dbReference type="SAM" id="Phobius"/>
    </source>
</evidence>
<protein>
    <submittedName>
        <fullName evidence="8">DMT family transporter</fullName>
    </submittedName>
</protein>
<accession>A0A437P286</accession>
<dbReference type="AlphaFoldDB" id="A0A437P286"/>
<feature type="transmembrane region" description="Helical" evidence="6">
    <location>
        <begin position="126"/>
        <end position="144"/>
    </location>
</feature>
<dbReference type="PANTHER" id="PTHR22911:SF6">
    <property type="entry name" value="SOLUTE CARRIER FAMILY 35 MEMBER G1"/>
    <property type="match status" value="1"/>
</dbReference>
<keyword evidence="4 6" id="KW-1133">Transmembrane helix</keyword>
<evidence type="ECO:0000256" key="3">
    <source>
        <dbReference type="ARBA" id="ARBA00022692"/>
    </source>
</evidence>
<feature type="transmembrane region" description="Helical" evidence="6">
    <location>
        <begin position="267"/>
        <end position="284"/>
    </location>
</feature>